<reference evidence="5" key="2">
    <citation type="submission" date="2020-09" db="EMBL/GenBank/DDBJ databases">
        <authorList>
            <person name="Sun Q."/>
            <person name="Zhou Y."/>
        </authorList>
    </citation>
    <scope>NUCLEOTIDE SEQUENCE</scope>
    <source>
        <strain evidence="5">CGMCC 1.15478</strain>
    </source>
</reference>
<keyword evidence="5" id="KW-0378">Hydrolase</keyword>
<organism evidence="5 6">
    <name type="scientific">Hoyosella rhizosphaerae</name>
    <dbReference type="NCBI Taxonomy" id="1755582"/>
    <lineage>
        <taxon>Bacteria</taxon>
        <taxon>Bacillati</taxon>
        <taxon>Actinomycetota</taxon>
        <taxon>Actinomycetes</taxon>
        <taxon>Mycobacteriales</taxon>
        <taxon>Hoyosellaceae</taxon>
        <taxon>Hoyosella</taxon>
    </lineage>
</organism>
<evidence type="ECO:0000256" key="2">
    <source>
        <dbReference type="PIRSR" id="PIRSR637460-2"/>
    </source>
</evidence>
<feature type="disulfide bond" evidence="2">
    <location>
        <begin position="143"/>
        <end position="154"/>
    </location>
</feature>
<proteinExistence type="predicted"/>
<dbReference type="GO" id="GO:0016788">
    <property type="term" value="F:hydrolase activity, acting on ester bonds"/>
    <property type="evidence" value="ECO:0007669"/>
    <property type="project" value="InterPro"/>
</dbReference>
<feature type="active site" evidence="1">
    <location>
        <position position="275"/>
    </location>
</feature>
<evidence type="ECO:0000313" key="6">
    <source>
        <dbReference type="Proteomes" id="UP000641514"/>
    </source>
</evidence>
<comment type="caution">
    <text evidence="5">The sequence shown here is derived from an EMBL/GenBank/DDBJ whole genome shotgun (WGS) entry which is preliminary data.</text>
</comment>
<feature type="disulfide bond" evidence="2">
    <location>
        <begin position="65"/>
        <end position="90"/>
    </location>
</feature>
<keyword evidence="3" id="KW-1133">Transmembrane helix</keyword>
<dbReference type="PANTHER" id="PTHR37981">
    <property type="entry name" value="LIPASE 2"/>
    <property type="match status" value="1"/>
</dbReference>
<accession>A0A916UHK4</accession>
<evidence type="ECO:0000259" key="4">
    <source>
        <dbReference type="Pfam" id="PF13472"/>
    </source>
</evidence>
<dbReference type="EMBL" id="BMJH01000003">
    <property type="protein sequence ID" value="GGC72470.1"/>
    <property type="molecule type" value="Genomic_DNA"/>
</dbReference>
<dbReference type="CDD" id="cd01823">
    <property type="entry name" value="SEST_like"/>
    <property type="match status" value="1"/>
</dbReference>
<reference evidence="5" key="1">
    <citation type="journal article" date="2014" name="Int. J. Syst. Evol. Microbiol.">
        <title>Complete genome sequence of Corynebacterium casei LMG S-19264T (=DSM 44701T), isolated from a smear-ripened cheese.</title>
        <authorList>
            <consortium name="US DOE Joint Genome Institute (JGI-PGF)"/>
            <person name="Walter F."/>
            <person name="Albersmeier A."/>
            <person name="Kalinowski J."/>
            <person name="Ruckert C."/>
        </authorList>
    </citation>
    <scope>NUCLEOTIDE SEQUENCE</scope>
    <source>
        <strain evidence="5">CGMCC 1.15478</strain>
    </source>
</reference>
<keyword evidence="6" id="KW-1185">Reference proteome</keyword>
<dbReference type="Pfam" id="PF13472">
    <property type="entry name" value="Lipase_GDSL_2"/>
    <property type="match status" value="1"/>
</dbReference>
<name>A0A916UHK4_9ACTN</name>
<evidence type="ECO:0000256" key="1">
    <source>
        <dbReference type="PIRSR" id="PIRSR637460-1"/>
    </source>
</evidence>
<evidence type="ECO:0000313" key="5">
    <source>
        <dbReference type="EMBL" id="GGC72470.1"/>
    </source>
</evidence>
<dbReference type="Proteomes" id="UP000641514">
    <property type="component" value="Unassembled WGS sequence"/>
</dbReference>
<keyword evidence="2" id="KW-1015">Disulfide bond</keyword>
<feature type="disulfide bond" evidence="2">
    <location>
        <begin position="205"/>
        <end position="254"/>
    </location>
</feature>
<keyword evidence="3" id="KW-0812">Transmembrane</keyword>
<dbReference type="InterPro" id="IPR013830">
    <property type="entry name" value="SGNH_hydro"/>
</dbReference>
<dbReference type="RefSeq" id="WP_188675943.1">
    <property type="nucleotide sequence ID" value="NZ_BMJH01000003.1"/>
</dbReference>
<feature type="domain" description="SGNH hydrolase-type esterase" evidence="4">
    <location>
        <begin position="46"/>
        <end position="283"/>
    </location>
</feature>
<feature type="active site" description="Nucleophile" evidence="1">
    <location>
        <position position="50"/>
    </location>
</feature>
<sequence length="301" mass="33458">MRGERELNRASWRRVVRLIGLVIIVVIAAMLIPAASAPRTSEHYVALGDSRAAGPSTLRFLNDSCGRTAASYPRLISEWLQPEFFLFAACSGAKVENIIDTPQETRSGGGRPLQIDSVTSETTLITISIGGNDVRWYDIARRCFTREEGDDRECRNDPETRLAAMESLRPLRPRLDRLLGELRARAPQALIFLASHGGTVGDGGCWPEVPASDEDAAFIAQYQDDMNDIIRAAARYAGVNYVDLAAHSVGHDACQPRHRKWYEGNVTTSTSLSMHPNNNGNAAFAEIFKEEIKKEFRRRVR</sequence>
<dbReference type="InterPro" id="IPR036514">
    <property type="entry name" value="SGNH_hydro_sf"/>
</dbReference>
<dbReference type="SUPFAM" id="SSF52266">
    <property type="entry name" value="SGNH hydrolase"/>
    <property type="match status" value="1"/>
</dbReference>
<gene>
    <name evidence="5" type="ORF">GCM10011410_26920</name>
</gene>
<evidence type="ECO:0000256" key="3">
    <source>
        <dbReference type="SAM" id="Phobius"/>
    </source>
</evidence>
<dbReference type="PANTHER" id="PTHR37981:SF1">
    <property type="entry name" value="SGNH HYDROLASE-TYPE ESTERASE DOMAIN-CONTAINING PROTEIN"/>
    <property type="match status" value="1"/>
</dbReference>
<protein>
    <submittedName>
        <fullName evidence="5">Hydrolase</fullName>
    </submittedName>
</protein>
<dbReference type="InterPro" id="IPR037460">
    <property type="entry name" value="SEST-like"/>
</dbReference>
<dbReference type="GO" id="GO:0006629">
    <property type="term" value="P:lipid metabolic process"/>
    <property type="evidence" value="ECO:0007669"/>
    <property type="project" value="TreeGrafter"/>
</dbReference>
<dbReference type="AlphaFoldDB" id="A0A916UHK4"/>
<dbReference type="Gene3D" id="3.40.50.1110">
    <property type="entry name" value="SGNH hydrolase"/>
    <property type="match status" value="1"/>
</dbReference>
<feature type="transmembrane region" description="Helical" evidence="3">
    <location>
        <begin position="15"/>
        <end position="35"/>
    </location>
</feature>
<keyword evidence="3" id="KW-0472">Membrane</keyword>